<feature type="domain" description="TadE-like" evidence="2">
    <location>
        <begin position="13"/>
        <end position="55"/>
    </location>
</feature>
<organism evidence="3">
    <name type="scientific">Corallococcus sp</name>
    <dbReference type="NCBI Taxonomy" id="1898750"/>
    <lineage>
        <taxon>Bacteria</taxon>
        <taxon>Pseudomonadati</taxon>
        <taxon>Myxococcota</taxon>
        <taxon>Myxococcia</taxon>
        <taxon>Myxococcales</taxon>
        <taxon>Cystobacterineae</taxon>
        <taxon>Myxococcaceae</taxon>
        <taxon>Corallococcus</taxon>
    </lineage>
</organism>
<evidence type="ECO:0000259" key="2">
    <source>
        <dbReference type="Pfam" id="PF07811"/>
    </source>
</evidence>
<dbReference type="InterPro" id="IPR012495">
    <property type="entry name" value="TadE-like_dom"/>
</dbReference>
<dbReference type="AlphaFoldDB" id="A0A3S7UUL0"/>
<protein>
    <submittedName>
        <fullName evidence="3">Pilus biogenesis protein TadE family</fullName>
    </submittedName>
</protein>
<sequence>MQTVNSASRGESGQAAVESALVVPLMVFLILGTLQLTTLHHARLMTEYAAYRAARTGIVNHGDCETMKSAAYMALVPTLGPPGSGGRGRTDTLINAMEVHDAYTIGGDWQENQRFPGSTLERVRVEVLNPRAGPYSSLFASYGSHMRGREIDFDDYRDSTIVAANLLSVRVTYFYELRIPFANWQLHAFYMGREALGQLEGVTFLTQRAPGGGSATQYLEAEGARRAKSYFKELARLAGAHTYAIPVVATSTMRMQSNLIRDGRGRGPLSCAVDG</sequence>
<keyword evidence="1" id="KW-0472">Membrane</keyword>
<feature type="transmembrane region" description="Helical" evidence="1">
    <location>
        <begin position="20"/>
        <end position="39"/>
    </location>
</feature>
<dbReference type="EMBL" id="MH908874">
    <property type="protein sequence ID" value="AYM52427.1"/>
    <property type="molecule type" value="Genomic_DNA"/>
</dbReference>
<dbReference type="Pfam" id="PF07811">
    <property type="entry name" value="TadE"/>
    <property type="match status" value="1"/>
</dbReference>
<evidence type="ECO:0000313" key="3">
    <source>
        <dbReference type="EMBL" id="AYM52427.1"/>
    </source>
</evidence>
<keyword evidence="1" id="KW-0812">Transmembrane</keyword>
<accession>A0A3S7UUL0</accession>
<evidence type="ECO:0000256" key="1">
    <source>
        <dbReference type="SAM" id="Phobius"/>
    </source>
</evidence>
<keyword evidence="1" id="KW-1133">Transmembrane helix</keyword>
<reference evidence="3" key="1">
    <citation type="journal article" date="2018" name="J. Ind. Microbiol. Biotechnol.">
        <title>Genome mining reveals uncommon alkylpyrones as type III PKS products from myxobacteria.</title>
        <authorList>
            <person name="Hug J.J."/>
            <person name="Panter F."/>
            <person name="Krug D."/>
            <person name="Muller R."/>
        </authorList>
    </citation>
    <scope>NUCLEOTIDE SEQUENCE</scope>
    <source>
        <strain evidence="3">MCy8332</strain>
    </source>
</reference>
<proteinExistence type="predicted"/>
<name>A0A3S7UUL0_9BACT</name>